<evidence type="ECO:0000313" key="2">
    <source>
        <dbReference type="EMBL" id="OGY85140.1"/>
    </source>
</evidence>
<dbReference type="AlphaFoldDB" id="A0A1G2BA34"/>
<evidence type="ECO:0000313" key="3">
    <source>
        <dbReference type="Proteomes" id="UP000176952"/>
    </source>
</evidence>
<gene>
    <name evidence="2" type="ORF">A3F54_04365</name>
</gene>
<name>A0A1G2BA34_9BACT</name>
<dbReference type="InterPro" id="IPR031100">
    <property type="entry name" value="LOG_fam"/>
</dbReference>
<reference evidence="2 3" key="1">
    <citation type="journal article" date="2016" name="Nat. Commun.">
        <title>Thousands of microbial genomes shed light on interconnected biogeochemical processes in an aquifer system.</title>
        <authorList>
            <person name="Anantharaman K."/>
            <person name="Brown C.T."/>
            <person name="Hug L.A."/>
            <person name="Sharon I."/>
            <person name="Castelle C.J."/>
            <person name="Probst A.J."/>
            <person name="Thomas B.C."/>
            <person name="Singh A."/>
            <person name="Wilkins M.J."/>
            <person name="Karaoz U."/>
            <person name="Brodie E.L."/>
            <person name="Williams K.H."/>
            <person name="Hubbard S.S."/>
            <person name="Banfield J.F."/>
        </authorList>
    </citation>
    <scope>NUCLEOTIDE SEQUENCE [LARGE SCALE GENOMIC DNA]</scope>
</reference>
<evidence type="ECO:0000256" key="1">
    <source>
        <dbReference type="RuleBase" id="RU363015"/>
    </source>
</evidence>
<dbReference type="Pfam" id="PF03641">
    <property type="entry name" value="Lysine_decarbox"/>
    <property type="match status" value="1"/>
</dbReference>
<dbReference type="SUPFAM" id="SSF102405">
    <property type="entry name" value="MCP/YpsA-like"/>
    <property type="match status" value="1"/>
</dbReference>
<dbReference type="EMBL" id="MHKD01000004">
    <property type="protein sequence ID" value="OGY85140.1"/>
    <property type="molecule type" value="Genomic_DNA"/>
</dbReference>
<comment type="caution">
    <text evidence="2">The sequence shown here is derived from an EMBL/GenBank/DDBJ whole genome shotgun (WGS) entry which is preliminary data.</text>
</comment>
<dbReference type="InterPro" id="IPR052341">
    <property type="entry name" value="LOG_family_nucleotidases"/>
</dbReference>
<dbReference type="GO" id="GO:0016787">
    <property type="term" value="F:hydrolase activity"/>
    <property type="evidence" value="ECO:0007669"/>
    <property type="project" value="UniProtKB-KW"/>
</dbReference>
<dbReference type="InterPro" id="IPR005269">
    <property type="entry name" value="LOG"/>
</dbReference>
<comment type="similarity">
    <text evidence="1">Belongs to the LOG family.</text>
</comment>
<dbReference type="PANTHER" id="PTHR43393">
    <property type="entry name" value="CYTOKININ RIBOSIDE 5'-MONOPHOSPHATE PHOSPHORIBOHYDROLASE"/>
    <property type="match status" value="1"/>
</dbReference>
<proteinExistence type="inferred from homology"/>
<dbReference type="PANTHER" id="PTHR43393:SF3">
    <property type="entry name" value="LYSINE DECARBOXYLASE-LIKE PROTEIN"/>
    <property type="match status" value="1"/>
</dbReference>
<dbReference type="STRING" id="1798542.A3F54_04365"/>
<sequence>MAQRHNSKEIRTSASHHAIRFSEVGKGINWMIFKIMSEFVMGFNFLSKLKKEVSFFGSARVSEDSVHYKEARELARMLNGAGYTVITGGGPGIMEAANRGASEGKGRGLSVGLNIELPSGQRVNPYVQDGVAFDFFFTRKVMLSASAQAYVFFPGGFGTLDEFFEIITLIQTKKINPVKVVLVGKDFWQPLLDWIHEVVYKHHGAVARGDMGLYRLADDIDDAFRMIRGSKEKGFFNQ</sequence>
<organism evidence="2 3">
    <name type="scientific">Candidatus Kerfeldbacteria bacterium RIFCSPHIGHO2_12_FULL_48_17</name>
    <dbReference type="NCBI Taxonomy" id="1798542"/>
    <lineage>
        <taxon>Bacteria</taxon>
        <taxon>Candidatus Kerfeldiibacteriota</taxon>
    </lineage>
</organism>
<keyword evidence="1" id="KW-0203">Cytokinin biosynthesis</keyword>
<dbReference type="Gene3D" id="3.40.50.450">
    <property type="match status" value="1"/>
</dbReference>
<dbReference type="NCBIfam" id="TIGR00730">
    <property type="entry name" value="Rossman fold protein, TIGR00730 family"/>
    <property type="match status" value="1"/>
</dbReference>
<dbReference type="GO" id="GO:0009691">
    <property type="term" value="P:cytokinin biosynthetic process"/>
    <property type="evidence" value="ECO:0007669"/>
    <property type="project" value="UniProtKB-UniRule"/>
</dbReference>
<dbReference type="Proteomes" id="UP000176952">
    <property type="component" value="Unassembled WGS sequence"/>
</dbReference>
<protein>
    <recommendedName>
        <fullName evidence="1">Cytokinin riboside 5'-monophosphate phosphoribohydrolase</fullName>
        <ecNumber evidence="1">3.2.2.n1</ecNumber>
    </recommendedName>
</protein>
<keyword evidence="1" id="KW-0378">Hydrolase</keyword>
<accession>A0A1G2BA34</accession>
<dbReference type="EC" id="3.2.2.n1" evidence="1"/>
<dbReference type="GO" id="GO:0005829">
    <property type="term" value="C:cytosol"/>
    <property type="evidence" value="ECO:0007669"/>
    <property type="project" value="TreeGrafter"/>
</dbReference>